<organism evidence="1 2">
    <name type="scientific">Leucogyrophana mollusca</name>
    <dbReference type="NCBI Taxonomy" id="85980"/>
    <lineage>
        <taxon>Eukaryota</taxon>
        <taxon>Fungi</taxon>
        <taxon>Dikarya</taxon>
        <taxon>Basidiomycota</taxon>
        <taxon>Agaricomycotina</taxon>
        <taxon>Agaricomycetes</taxon>
        <taxon>Agaricomycetidae</taxon>
        <taxon>Boletales</taxon>
        <taxon>Boletales incertae sedis</taxon>
        <taxon>Leucogyrophana</taxon>
    </lineage>
</organism>
<gene>
    <name evidence="1" type="ORF">BV22DRAFT_1010253</name>
</gene>
<reference evidence="1" key="1">
    <citation type="journal article" date="2021" name="New Phytol.">
        <title>Evolutionary innovations through gain and loss of genes in the ectomycorrhizal Boletales.</title>
        <authorList>
            <person name="Wu G."/>
            <person name="Miyauchi S."/>
            <person name="Morin E."/>
            <person name="Kuo A."/>
            <person name="Drula E."/>
            <person name="Varga T."/>
            <person name="Kohler A."/>
            <person name="Feng B."/>
            <person name="Cao Y."/>
            <person name="Lipzen A."/>
            <person name="Daum C."/>
            <person name="Hundley H."/>
            <person name="Pangilinan J."/>
            <person name="Johnson J."/>
            <person name="Barry K."/>
            <person name="LaButti K."/>
            <person name="Ng V."/>
            <person name="Ahrendt S."/>
            <person name="Min B."/>
            <person name="Choi I.G."/>
            <person name="Park H."/>
            <person name="Plett J.M."/>
            <person name="Magnuson J."/>
            <person name="Spatafora J.W."/>
            <person name="Nagy L.G."/>
            <person name="Henrissat B."/>
            <person name="Grigoriev I.V."/>
            <person name="Yang Z.L."/>
            <person name="Xu J."/>
            <person name="Martin F.M."/>
        </authorList>
    </citation>
    <scope>NUCLEOTIDE SEQUENCE</scope>
    <source>
        <strain evidence="1">KUC20120723A-06</strain>
    </source>
</reference>
<keyword evidence="2" id="KW-1185">Reference proteome</keyword>
<proteinExistence type="predicted"/>
<name>A0ACB8BJ78_9AGAM</name>
<dbReference type="EMBL" id="MU266392">
    <property type="protein sequence ID" value="KAH7925926.1"/>
    <property type="molecule type" value="Genomic_DNA"/>
</dbReference>
<dbReference type="Proteomes" id="UP000790709">
    <property type="component" value="Unassembled WGS sequence"/>
</dbReference>
<evidence type="ECO:0000313" key="2">
    <source>
        <dbReference type="Proteomes" id="UP000790709"/>
    </source>
</evidence>
<protein>
    <submittedName>
        <fullName evidence="1">Uncharacterized protein</fullName>
    </submittedName>
</protein>
<comment type="caution">
    <text evidence="1">The sequence shown here is derived from an EMBL/GenBank/DDBJ whole genome shotgun (WGS) entry which is preliminary data.</text>
</comment>
<sequence>MPHDAATSATYIRVASTSIAAYDYFRTLPAAWRFYEAHWNNRTLSARVLEISPSVMSVAVLVLSNVGFFYSDFTLESCQAFYLVPPVFKVFQAMVSQSIMGVRTFNLARRSARVGYFLLALYLASSTVRRFLVSIRSNPRPKRFTSALSPSCLATNLDGHHLGAWVYYAVCIIYDLITTVISVWFLLKYKFTLSNHSV</sequence>
<accession>A0ACB8BJ78</accession>
<evidence type="ECO:0000313" key="1">
    <source>
        <dbReference type="EMBL" id="KAH7925926.1"/>
    </source>
</evidence>